<gene>
    <name evidence="1" type="ordered locus">SELR_26750</name>
</gene>
<proteinExistence type="predicted"/>
<evidence type="ECO:0000313" key="2">
    <source>
        <dbReference type="Proteomes" id="UP000007887"/>
    </source>
</evidence>
<dbReference type="RefSeq" id="WP_014425800.1">
    <property type="nucleotide sequence ID" value="NC_017068.1"/>
</dbReference>
<organism evidence="1 2">
    <name type="scientific">Selenomonas ruminantium subsp. lactilytica (strain NBRC 103574 / TAM6421)</name>
    <dbReference type="NCBI Taxonomy" id="927704"/>
    <lineage>
        <taxon>Bacteria</taxon>
        <taxon>Bacillati</taxon>
        <taxon>Bacillota</taxon>
        <taxon>Negativicutes</taxon>
        <taxon>Selenomonadales</taxon>
        <taxon>Selenomonadaceae</taxon>
        <taxon>Selenomonas</taxon>
    </lineage>
</organism>
<dbReference type="InterPro" id="IPR010985">
    <property type="entry name" value="Ribbon_hlx_hlx"/>
</dbReference>
<dbReference type="Proteomes" id="UP000007887">
    <property type="component" value="Chromosome"/>
</dbReference>
<dbReference type="PATRIC" id="fig|927704.6.peg.2761"/>
<dbReference type="eggNOG" id="ENOG5033IGQ">
    <property type="taxonomic scope" value="Bacteria"/>
</dbReference>
<name>I0GUE6_SELRL</name>
<dbReference type="KEGG" id="sri:SELR_26750"/>
<dbReference type="OrthoDB" id="1666965at2"/>
<dbReference type="InterPro" id="IPR013321">
    <property type="entry name" value="Arc_rbn_hlx_hlx"/>
</dbReference>
<evidence type="ECO:0000313" key="1">
    <source>
        <dbReference type="EMBL" id="BAL84383.1"/>
    </source>
</evidence>
<dbReference type="GO" id="GO:0006355">
    <property type="term" value="P:regulation of DNA-templated transcription"/>
    <property type="evidence" value="ECO:0007669"/>
    <property type="project" value="InterPro"/>
</dbReference>
<evidence type="ECO:0008006" key="3">
    <source>
        <dbReference type="Google" id="ProtNLM"/>
    </source>
</evidence>
<dbReference type="HOGENOM" id="CLU_198435_1_0_9"/>
<accession>I0GUE6</accession>
<dbReference type="EMBL" id="AP012292">
    <property type="protein sequence ID" value="BAL84383.1"/>
    <property type="molecule type" value="Genomic_DNA"/>
</dbReference>
<dbReference type="Gene3D" id="1.10.1220.10">
    <property type="entry name" value="Met repressor-like"/>
    <property type="match status" value="1"/>
</dbReference>
<dbReference type="AlphaFoldDB" id="I0GUE6"/>
<protein>
    <recommendedName>
        <fullName evidence="3">CopG-like RHH_1 or ribbon-helix-helix domain-containing protein, RHH_5</fullName>
    </recommendedName>
</protein>
<reference evidence="1 2" key="1">
    <citation type="submission" date="2011-10" db="EMBL/GenBank/DDBJ databases">
        <title>Whole genome sequence of Selenomonas ruminantium subsp. lactilytica TAM6421.</title>
        <authorList>
            <person name="Oguchi A."/>
            <person name="Ankai A."/>
            <person name="Kaneko J."/>
            <person name="Yamada-Narita S."/>
            <person name="Fukui S."/>
            <person name="Takahashi M."/>
            <person name="Onodera T."/>
            <person name="Kojima S."/>
            <person name="Fushimi T."/>
            <person name="Abe N."/>
            <person name="Kamio Y."/>
            <person name="Yamazaki S."/>
            <person name="Fujita N."/>
        </authorList>
    </citation>
    <scope>NUCLEOTIDE SEQUENCE [LARGE SCALE GENOMIC DNA]</scope>
    <source>
        <strain evidence="2">NBRC 103574 / TAM6421</strain>
    </source>
</reference>
<sequence>MFVVKQSQDMVNKTFRFPQDLVDRLERVAKEQNVSVNSLVKQCCEYALGEMPDVPQKAE</sequence>
<dbReference type="SUPFAM" id="SSF47598">
    <property type="entry name" value="Ribbon-helix-helix"/>
    <property type="match status" value="1"/>
</dbReference>